<dbReference type="EMBL" id="CP011454">
    <property type="protein sequence ID" value="AMW05585.1"/>
    <property type="molecule type" value="Genomic_DNA"/>
</dbReference>
<sequence>MLGAQVSLDVLNTSSGRPLVQSARLEQVLIHLALLVRDSMPVGGTVTLCAYDGLGDVTRGDGRRTRTIIEVGRVVLSREQDPFATTRSSGEAEVMDLGLALVHHAIGDAGGRVDVERRGNVGTQYIVQLPSLAA</sequence>
<dbReference type="AlphaFoldDB" id="A0A143BLX9"/>
<dbReference type="KEGG" id="gph:GEMMAAP_13755"/>
<reference evidence="1 2" key="1">
    <citation type="journal article" date="2014" name="Proc. Natl. Acad. Sci. U.S.A.">
        <title>Functional type 2 photosynthetic reaction centers found in the rare bacterial phylum Gemmatimonadetes.</title>
        <authorList>
            <person name="Zeng Y."/>
            <person name="Feng F."/>
            <person name="Medova H."/>
            <person name="Dean J."/>
            <person name="Koblizek M."/>
        </authorList>
    </citation>
    <scope>NUCLEOTIDE SEQUENCE [LARGE SCALE GENOMIC DNA]</scope>
    <source>
        <strain evidence="1 2">AP64</strain>
    </source>
</reference>
<keyword evidence="2" id="KW-1185">Reference proteome</keyword>
<reference evidence="1 2" key="2">
    <citation type="journal article" date="2016" name="Environ. Microbiol. Rep.">
        <title>Metagenomic evidence for the presence of phototrophic Gemmatimonadetes bacteria in diverse environments.</title>
        <authorList>
            <person name="Zeng Y."/>
            <person name="Baumbach J."/>
            <person name="Barbosa E.G."/>
            <person name="Azevedo V."/>
            <person name="Zhang C."/>
            <person name="Koblizek M."/>
        </authorList>
    </citation>
    <scope>NUCLEOTIDE SEQUENCE [LARGE SCALE GENOMIC DNA]</scope>
    <source>
        <strain evidence="1 2">AP64</strain>
    </source>
</reference>
<organism evidence="1 2">
    <name type="scientific">Gemmatimonas phototrophica</name>
    <dbReference type="NCBI Taxonomy" id="1379270"/>
    <lineage>
        <taxon>Bacteria</taxon>
        <taxon>Pseudomonadati</taxon>
        <taxon>Gemmatimonadota</taxon>
        <taxon>Gemmatimonadia</taxon>
        <taxon>Gemmatimonadales</taxon>
        <taxon>Gemmatimonadaceae</taxon>
        <taxon>Gemmatimonas</taxon>
    </lineage>
</organism>
<gene>
    <name evidence="1" type="ORF">GEMMAAP_13755</name>
</gene>
<evidence type="ECO:0000313" key="1">
    <source>
        <dbReference type="EMBL" id="AMW05585.1"/>
    </source>
</evidence>
<proteinExistence type="predicted"/>
<dbReference type="STRING" id="1379270.GEMMAAP_13755"/>
<dbReference type="Gene3D" id="3.30.565.10">
    <property type="entry name" value="Histidine kinase-like ATPase, C-terminal domain"/>
    <property type="match status" value="1"/>
</dbReference>
<name>A0A143BLX9_9BACT</name>
<evidence type="ECO:0008006" key="3">
    <source>
        <dbReference type="Google" id="ProtNLM"/>
    </source>
</evidence>
<accession>A0A143BLX9</accession>
<dbReference type="SUPFAM" id="SSF55874">
    <property type="entry name" value="ATPase domain of HSP90 chaperone/DNA topoisomerase II/histidine kinase"/>
    <property type="match status" value="1"/>
</dbReference>
<dbReference type="Proteomes" id="UP000076404">
    <property type="component" value="Chromosome"/>
</dbReference>
<protein>
    <recommendedName>
        <fullName evidence="3">Histidine kinase/HSP90-like ATPase domain-containing protein</fullName>
    </recommendedName>
</protein>
<evidence type="ECO:0000313" key="2">
    <source>
        <dbReference type="Proteomes" id="UP000076404"/>
    </source>
</evidence>
<dbReference type="InterPro" id="IPR036890">
    <property type="entry name" value="HATPase_C_sf"/>
</dbReference>